<feature type="region of interest" description="Disordered" evidence="1">
    <location>
        <begin position="1"/>
        <end position="27"/>
    </location>
</feature>
<accession>A0A2T2WU37</accession>
<reference evidence="2 3" key="1">
    <citation type="journal article" date="2014" name="BMC Genomics">
        <title>Comparison of environmental and isolate Sulfobacillus genomes reveals diverse carbon, sulfur, nitrogen, and hydrogen metabolisms.</title>
        <authorList>
            <person name="Justice N.B."/>
            <person name="Norman A."/>
            <person name="Brown C.T."/>
            <person name="Singh A."/>
            <person name="Thomas B.C."/>
            <person name="Banfield J.F."/>
        </authorList>
    </citation>
    <scope>NUCLEOTIDE SEQUENCE [LARGE SCALE GENOMIC DNA]</scope>
    <source>
        <strain evidence="2">AMDSBA1</strain>
    </source>
</reference>
<evidence type="ECO:0000313" key="2">
    <source>
        <dbReference type="EMBL" id="PSR25745.1"/>
    </source>
</evidence>
<evidence type="ECO:0000256" key="1">
    <source>
        <dbReference type="SAM" id="MobiDB-lite"/>
    </source>
</evidence>
<feature type="compositionally biased region" description="Basic and acidic residues" evidence="1">
    <location>
        <begin position="8"/>
        <end position="17"/>
    </location>
</feature>
<evidence type="ECO:0000313" key="3">
    <source>
        <dbReference type="Proteomes" id="UP000242699"/>
    </source>
</evidence>
<dbReference type="AlphaFoldDB" id="A0A2T2WU37"/>
<protein>
    <submittedName>
        <fullName evidence="2">Uncharacterized protein</fullName>
    </submittedName>
</protein>
<sequence length="91" mass="10446">MSSGLPGKIEELFEKSKPKTKMGRPMNPSAERYATLYVRLWRAAHGENPEDWEAGWTHWFPAPDDMLERDICYVAAALADHLWAPVPRPPR</sequence>
<dbReference type="Proteomes" id="UP000242699">
    <property type="component" value="Unassembled WGS sequence"/>
</dbReference>
<proteinExistence type="predicted"/>
<feature type="non-terminal residue" evidence="2">
    <location>
        <position position="91"/>
    </location>
</feature>
<comment type="caution">
    <text evidence="2">The sequence shown here is derived from an EMBL/GenBank/DDBJ whole genome shotgun (WGS) entry which is preliminary data.</text>
</comment>
<organism evidence="2 3">
    <name type="scientific">Sulfobacillus benefaciens</name>
    <dbReference type="NCBI Taxonomy" id="453960"/>
    <lineage>
        <taxon>Bacteria</taxon>
        <taxon>Bacillati</taxon>
        <taxon>Bacillota</taxon>
        <taxon>Clostridia</taxon>
        <taxon>Eubacteriales</taxon>
        <taxon>Clostridiales Family XVII. Incertae Sedis</taxon>
        <taxon>Sulfobacillus</taxon>
    </lineage>
</organism>
<name>A0A2T2WU37_9FIRM</name>
<dbReference type="EMBL" id="PXYT01000050">
    <property type="protein sequence ID" value="PSR25745.1"/>
    <property type="molecule type" value="Genomic_DNA"/>
</dbReference>
<gene>
    <name evidence="2" type="ORF">C7B43_16245</name>
</gene>